<dbReference type="AlphaFoldDB" id="A0A699JKJ3"/>
<gene>
    <name evidence="2" type="ORF">Tci_610706</name>
</gene>
<proteinExistence type="predicted"/>
<sequence>MNERKMQTQEEKVDMVKALDVALVVTESSGTMSTKQNVRSKAGNECNNSGNECNSSRNECSRSGNEKSRPVIESRNPENECSNSENESNNLENESRKSRNDTNADYVDIRPTYDKEPLEKVHLNDKYDVFANEKQHIEKLESINDTYVMEKVDSNVTPYSSDMSNNEERLTRMLPNIKKNVLCLLH</sequence>
<accession>A0A699JKJ3</accession>
<name>A0A699JKJ3_TANCI</name>
<dbReference type="EMBL" id="BKCJ010415279">
    <property type="protein sequence ID" value="GFA38734.1"/>
    <property type="molecule type" value="Genomic_DNA"/>
</dbReference>
<feature type="compositionally biased region" description="Low complexity" evidence="1">
    <location>
        <begin position="79"/>
        <end position="92"/>
    </location>
</feature>
<evidence type="ECO:0000313" key="2">
    <source>
        <dbReference type="EMBL" id="GFA38734.1"/>
    </source>
</evidence>
<feature type="compositionally biased region" description="Polar residues" evidence="1">
    <location>
        <begin position="26"/>
        <end position="39"/>
    </location>
</feature>
<comment type="caution">
    <text evidence="2">The sequence shown here is derived from an EMBL/GenBank/DDBJ whole genome shotgun (WGS) entry which is preliminary data.</text>
</comment>
<organism evidence="2">
    <name type="scientific">Tanacetum cinerariifolium</name>
    <name type="common">Dalmatian daisy</name>
    <name type="synonym">Chrysanthemum cinerariifolium</name>
    <dbReference type="NCBI Taxonomy" id="118510"/>
    <lineage>
        <taxon>Eukaryota</taxon>
        <taxon>Viridiplantae</taxon>
        <taxon>Streptophyta</taxon>
        <taxon>Embryophyta</taxon>
        <taxon>Tracheophyta</taxon>
        <taxon>Spermatophyta</taxon>
        <taxon>Magnoliopsida</taxon>
        <taxon>eudicotyledons</taxon>
        <taxon>Gunneridae</taxon>
        <taxon>Pentapetalae</taxon>
        <taxon>asterids</taxon>
        <taxon>campanulids</taxon>
        <taxon>Asterales</taxon>
        <taxon>Asteraceae</taxon>
        <taxon>Asteroideae</taxon>
        <taxon>Anthemideae</taxon>
        <taxon>Anthemidinae</taxon>
        <taxon>Tanacetum</taxon>
    </lineage>
</organism>
<feature type="compositionally biased region" description="Basic and acidic residues" evidence="1">
    <location>
        <begin position="64"/>
        <end position="78"/>
    </location>
</feature>
<protein>
    <submittedName>
        <fullName evidence="2">Uncharacterized protein</fullName>
    </submittedName>
</protein>
<feature type="compositionally biased region" description="Low complexity" evidence="1">
    <location>
        <begin position="43"/>
        <end position="63"/>
    </location>
</feature>
<reference evidence="2" key="1">
    <citation type="journal article" date="2019" name="Sci. Rep.">
        <title>Draft genome of Tanacetum cinerariifolium, the natural source of mosquito coil.</title>
        <authorList>
            <person name="Yamashiro T."/>
            <person name="Shiraishi A."/>
            <person name="Satake H."/>
            <person name="Nakayama K."/>
        </authorList>
    </citation>
    <scope>NUCLEOTIDE SEQUENCE</scope>
</reference>
<feature type="compositionally biased region" description="Basic and acidic residues" evidence="1">
    <location>
        <begin position="93"/>
        <end position="111"/>
    </location>
</feature>
<feature type="region of interest" description="Disordered" evidence="1">
    <location>
        <begin position="26"/>
        <end position="111"/>
    </location>
</feature>
<evidence type="ECO:0000256" key="1">
    <source>
        <dbReference type="SAM" id="MobiDB-lite"/>
    </source>
</evidence>